<proteinExistence type="inferred from homology"/>
<dbReference type="InterPro" id="IPR050592">
    <property type="entry name" value="GDSL_lipolytic_enzyme"/>
</dbReference>
<gene>
    <name evidence="2" type="ORF">LSALG_LOCUS10773</name>
</gene>
<organism evidence="2 3">
    <name type="scientific">Lactuca saligna</name>
    <name type="common">Willowleaf lettuce</name>
    <dbReference type="NCBI Taxonomy" id="75948"/>
    <lineage>
        <taxon>Eukaryota</taxon>
        <taxon>Viridiplantae</taxon>
        <taxon>Streptophyta</taxon>
        <taxon>Embryophyta</taxon>
        <taxon>Tracheophyta</taxon>
        <taxon>Spermatophyta</taxon>
        <taxon>Magnoliopsida</taxon>
        <taxon>eudicotyledons</taxon>
        <taxon>Gunneridae</taxon>
        <taxon>Pentapetalae</taxon>
        <taxon>asterids</taxon>
        <taxon>campanulids</taxon>
        <taxon>Asterales</taxon>
        <taxon>Asteraceae</taxon>
        <taxon>Cichorioideae</taxon>
        <taxon>Cichorieae</taxon>
        <taxon>Lactucinae</taxon>
        <taxon>Lactuca</taxon>
    </lineage>
</organism>
<keyword evidence="3" id="KW-1185">Reference proteome</keyword>
<dbReference type="PANTHER" id="PTHR45642">
    <property type="entry name" value="GDSL ESTERASE/LIPASE EXL3"/>
    <property type="match status" value="1"/>
</dbReference>
<dbReference type="EMBL" id="OX465078">
    <property type="protein sequence ID" value="CAI9270464.1"/>
    <property type="molecule type" value="Genomic_DNA"/>
</dbReference>
<dbReference type="AlphaFoldDB" id="A0AA35Y7T4"/>
<dbReference type="InterPro" id="IPR001087">
    <property type="entry name" value="GDSL"/>
</dbReference>
<accession>A0AA35Y7T4</accession>
<dbReference type="Pfam" id="PF00657">
    <property type="entry name" value="Lipase_GDSL"/>
    <property type="match status" value="1"/>
</dbReference>
<reference evidence="2" key="1">
    <citation type="submission" date="2023-04" db="EMBL/GenBank/DDBJ databases">
        <authorList>
            <person name="Vijverberg K."/>
            <person name="Xiong W."/>
            <person name="Schranz E."/>
        </authorList>
    </citation>
    <scope>NUCLEOTIDE SEQUENCE</scope>
</reference>
<dbReference type="CDD" id="cd01837">
    <property type="entry name" value="SGNH_plant_lipase_like"/>
    <property type="match status" value="1"/>
</dbReference>
<evidence type="ECO:0000313" key="2">
    <source>
        <dbReference type="EMBL" id="CAI9270464.1"/>
    </source>
</evidence>
<evidence type="ECO:0000313" key="3">
    <source>
        <dbReference type="Proteomes" id="UP001177003"/>
    </source>
</evidence>
<dbReference type="SUPFAM" id="SSF52266">
    <property type="entry name" value="SGNH hydrolase"/>
    <property type="match status" value="1"/>
</dbReference>
<comment type="similarity">
    <text evidence="1">Belongs to the 'GDSL' lipolytic enzyme family.</text>
</comment>
<dbReference type="GO" id="GO:0016788">
    <property type="term" value="F:hydrolase activity, acting on ester bonds"/>
    <property type="evidence" value="ECO:0007669"/>
    <property type="project" value="InterPro"/>
</dbReference>
<dbReference type="InterPro" id="IPR036514">
    <property type="entry name" value="SGNH_hydro_sf"/>
</dbReference>
<dbReference type="Proteomes" id="UP001177003">
    <property type="component" value="Chromosome 2"/>
</dbReference>
<evidence type="ECO:0000256" key="1">
    <source>
        <dbReference type="ARBA" id="ARBA00008668"/>
    </source>
</evidence>
<sequence>MHPSVMNVVLYYLFSTIYICYSKGTINLLENVSIPAVIAFGDSYLDQGNNNYIKTITKANFYPYGKDFVDGKATGRFTNGKSLADFFVKALGVKEYLPAYLEPVIQDHDFQTGVSFASGGTGYDPITPKITSVIPLSGQIEMFKQYIEKLKKMVGEDATQIILTKSVYLISASTNDFFISYSTVPIRKVEYDVPTYDKMLVKLAVNFVQEIYKLGARRIGVLSGPPVGCLPAQRTLAGGALRTCSEMDNKAVQLFNAMLKQQLQFLASSLPQAKIAFVDFYNPLIRIIEAPHQYGLEVTDKGCCGTGEIETLVLCNKLSTTCHDDSKFLFWDSIHLSEKGCDIFVNQVLPDLVTNLF</sequence>
<dbReference type="Gene3D" id="3.40.50.1110">
    <property type="entry name" value="SGNH hydrolase"/>
    <property type="match status" value="1"/>
</dbReference>
<dbReference type="PANTHER" id="PTHR45642:SF82">
    <property type="entry name" value="GDSL-LIKE LIPASE_ACYLHYDROLASE SUPERFAMILY PROTEIN-RELATED"/>
    <property type="match status" value="1"/>
</dbReference>
<protein>
    <submittedName>
        <fullName evidence="2">Uncharacterized protein</fullName>
    </submittedName>
</protein>
<name>A0AA35Y7T4_LACSI</name>
<dbReference type="FunFam" id="3.40.50.1110:FF:000003">
    <property type="entry name" value="GDSL esterase/lipase APG"/>
    <property type="match status" value="1"/>
</dbReference>
<dbReference type="InterPro" id="IPR035669">
    <property type="entry name" value="SGNH_plant_lipase-like"/>
</dbReference>